<evidence type="ECO:0000256" key="1">
    <source>
        <dbReference type="ARBA" id="ARBA00005622"/>
    </source>
</evidence>
<dbReference type="InterPro" id="IPR052558">
    <property type="entry name" value="Siderophore_Hydrolase_D"/>
</dbReference>
<dbReference type="PANTHER" id="PTHR40841:SF2">
    <property type="entry name" value="SIDEROPHORE-DEGRADING ESTERASE (EUROFUNG)"/>
    <property type="match status" value="1"/>
</dbReference>
<dbReference type="GO" id="GO:0016787">
    <property type="term" value="F:hydrolase activity"/>
    <property type="evidence" value="ECO:0007669"/>
    <property type="project" value="UniProtKB-KW"/>
</dbReference>
<dbReference type="SUPFAM" id="SSF53474">
    <property type="entry name" value="alpha/beta-Hydrolases"/>
    <property type="match status" value="1"/>
</dbReference>
<evidence type="ECO:0000313" key="5">
    <source>
        <dbReference type="Proteomes" id="UP001343698"/>
    </source>
</evidence>
<proteinExistence type="inferred from homology"/>
<comment type="caution">
    <text evidence="4">The sequence shown here is derived from an EMBL/GenBank/DDBJ whole genome shotgun (WGS) entry which is preliminary data.</text>
</comment>
<sequence length="408" mass="46337">MKSISTKQLIRLIMVLSCFCSSFGQVAHTIEKTENGQLLGLGTQHFLKSTILQEERPFIISLPFGYKETHATYPVLYVLDGLANIKHTVGTVEMLTESGLIPPLIIVAIESLDRNRDLTPSNAGKNLHGSSGNAGIPQSGGAPRFLDFFQEELIPFIDSHYRTHPYRILEGHSLGGLFSIYTLMERPDLFNAFIVAAPALWWNKEEMTEKAKSFFKLTNTLDKTAYFGIGGGDGWGMRQELKRYIDVVEQHRPANFRWKHEQVGDEGHMASRMLLNYNGLRFLFSDIKISEGLIDNYSDTAFLESEKWLKKRYGKNARRPAEDYFSLVSLLVDNGNELGAITVLESASKEYPEYIGLLTYLAKLYENTNQRDKAVDTYLLGVEVSKKYKQGQEDDLLEEVRKLKRKNK</sequence>
<organism evidence="4 5">
    <name type="scientific">Maribacter flavus</name>
    <dbReference type="NCBI Taxonomy" id="1658664"/>
    <lineage>
        <taxon>Bacteria</taxon>
        <taxon>Pseudomonadati</taxon>
        <taxon>Bacteroidota</taxon>
        <taxon>Flavobacteriia</taxon>
        <taxon>Flavobacteriales</taxon>
        <taxon>Flavobacteriaceae</taxon>
        <taxon>Maribacter</taxon>
    </lineage>
</organism>
<gene>
    <name evidence="4" type="ORF">V1H85_17385</name>
</gene>
<feature type="signal peptide" evidence="3">
    <location>
        <begin position="1"/>
        <end position="27"/>
    </location>
</feature>
<dbReference type="InterPro" id="IPR011990">
    <property type="entry name" value="TPR-like_helical_dom_sf"/>
</dbReference>
<accession>A0ABU7IMX3</accession>
<dbReference type="Proteomes" id="UP001343698">
    <property type="component" value="Unassembled WGS sequence"/>
</dbReference>
<protein>
    <submittedName>
        <fullName evidence="4">Alpha/beta hydrolase-fold protein</fullName>
    </submittedName>
</protein>
<evidence type="ECO:0000313" key="4">
    <source>
        <dbReference type="EMBL" id="MEE1974235.1"/>
    </source>
</evidence>
<evidence type="ECO:0000256" key="2">
    <source>
        <dbReference type="ARBA" id="ARBA00022801"/>
    </source>
</evidence>
<feature type="chain" id="PRO_5046001841" evidence="3">
    <location>
        <begin position="28"/>
        <end position="408"/>
    </location>
</feature>
<evidence type="ECO:0000256" key="3">
    <source>
        <dbReference type="SAM" id="SignalP"/>
    </source>
</evidence>
<name>A0ABU7IMX3_9FLAO</name>
<reference evidence="4 5" key="1">
    <citation type="submission" date="2024-01" db="EMBL/GenBank/DDBJ databases">
        <title>Maribacter spp. originated from different algae showed divergent polysaccharides utilization ability.</title>
        <authorList>
            <person name="Wang H."/>
            <person name="Wu Y."/>
        </authorList>
    </citation>
    <scope>NUCLEOTIDE SEQUENCE [LARGE SCALE GENOMIC DNA]</scope>
    <source>
        <strain evidence="4 5">KPT27_14</strain>
    </source>
</reference>
<keyword evidence="5" id="KW-1185">Reference proteome</keyword>
<dbReference type="RefSeq" id="WP_330072505.1">
    <property type="nucleotide sequence ID" value="NZ_JAZDDF010000016.1"/>
</dbReference>
<comment type="similarity">
    <text evidence="1">Belongs to the esterase D family.</text>
</comment>
<dbReference type="Gene3D" id="1.25.40.10">
    <property type="entry name" value="Tetratricopeptide repeat domain"/>
    <property type="match status" value="1"/>
</dbReference>
<keyword evidence="2 4" id="KW-0378">Hydrolase</keyword>
<dbReference type="InterPro" id="IPR029058">
    <property type="entry name" value="AB_hydrolase_fold"/>
</dbReference>
<dbReference type="InterPro" id="IPR000801">
    <property type="entry name" value="Esterase-like"/>
</dbReference>
<keyword evidence="3" id="KW-0732">Signal</keyword>
<dbReference type="EMBL" id="JAZDDF010000016">
    <property type="protein sequence ID" value="MEE1974235.1"/>
    <property type="molecule type" value="Genomic_DNA"/>
</dbReference>
<dbReference type="Pfam" id="PF00756">
    <property type="entry name" value="Esterase"/>
    <property type="match status" value="1"/>
</dbReference>
<dbReference type="SUPFAM" id="SSF48452">
    <property type="entry name" value="TPR-like"/>
    <property type="match status" value="1"/>
</dbReference>
<dbReference type="Gene3D" id="3.40.50.1820">
    <property type="entry name" value="alpha/beta hydrolase"/>
    <property type="match status" value="1"/>
</dbReference>
<dbReference type="PANTHER" id="PTHR40841">
    <property type="entry name" value="SIDEROPHORE TRIACETYLFUSARININE C ESTERASE"/>
    <property type="match status" value="1"/>
</dbReference>